<evidence type="ECO:0000256" key="1">
    <source>
        <dbReference type="ARBA" id="ARBA00004141"/>
    </source>
</evidence>
<dbReference type="STRING" id="1033810.HLPCO_000953"/>
<feature type="transmembrane region" description="Helical" evidence="5">
    <location>
        <begin position="107"/>
        <end position="125"/>
    </location>
</feature>
<feature type="transmembrane region" description="Helical" evidence="5">
    <location>
        <begin position="312"/>
        <end position="332"/>
    </location>
</feature>
<accession>U2FQL6</accession>
<dbReference type="Gene3D" id="1.20.1420.30">
    <property type="entry name" value="NCX, central ion-binding region"/>
    <property type="match status" value="1"/>
</dbReference>
<keyword evidence="2 5" id="KW-0812">Transmembrane</keyword>
<dbReference type="PANTHER" id="PTHR10846:SF8">
    <property type="entry name" value="INNER MEMBRANE PROTEIN YRBG"/>
    <property type="match status" value="1"/>
</dbReference>
<dbReference type="GO" id="GO:0005886">
    <property type="term" value="C:plasma membrane"/>
    <property type="evidence" value="ECO:0007669"/>
    <property type="project" value="TreeGrafter"/>
</dbReference>
<dbReference type="OrthoDB" id="9794225at2"/>
<evidence type="ECO:0000256" key="5">
    <source>
        <dbReference type="SAM" id="Phobius"/>
    </source>
</evidence>
<proteinExistence type="predicted"/>
<feature type="transmembrane region" description="Helical" evidence="5">
    <location>
        <begin position="284"/>
        <end position="305"/>
    </location>
</feature>
<dbReference type="InterPro" id="IPR044880">
    <property type="entry name" value="NCX_ion-bd_dom_sf"/>
</dbReference>
<feature type="transmembrane region" description="Helical" evidence="5">
    <location>
        <begin position="131"/>
        <end position="152"/>
    </location>
</feature>
<keyword evidence="3 5" id="KW-1133">Transmembrane helix</keyword>
<feature type="domain" description="Sodium/calcium exchanger membrane region" evidence="6">
    <location>
        <begin position="3"/>
        <end position="152"/>
    </location>
</feature>
<feature type="domain" description="Sodium/calcium exchanger membrane region" evidence="6">
    <location>
        <begin position="184"/>
        <end position="333"/>
    </location>
</feature>
<evidence type="ECO:0000256" key="4">
    <source>
        <dbReference type="ARBA" id="ARBA00023136"/>
    </source>
</evidence>
<dbReference type="RefSeq" id="WP_008826683.1">
    <property type="nucleotide sequence ID" value="NZ_AFNU02000002.1"/>
</dbReference>
<dbReference type="eggNOG" id="COG0530">
    <property type="taxonomic scope" value="Bacteria"/>
</dbReference>
<keyword evidence="4 5" id="KW-0472">Membrane</keyword>
<dbReference type="EMBL" id="AFNU02000002">
    <property type="protein sequence ID" value="ERJ13324.1"/>
    <property type="molecule type" value="Genomic_DNA"/>
</dbReference>
<dbReference type="InterPro" id="IPR004481">
    <property type="entry name" value="K/Na/Ca-exchanger"/>
</dbReference>
<name>U2FQL6_9MOLU</name>
<dbReference type="Proteomes" id="UP000005707">
    <property type="component" value="Unassembled WGS sequence"/>
</dbReference>
<dbReference type="GO" id="GO:0005262">
    <property type="term" value="F:calcium channel activity"/>
    <property type="evidence" value="ECO:0007669"/>
    <property type="project" value="TreeGrafter"/>
</dbReference>
<organism evidence="7 8">
    <name type="scientific">Haloplasma contractile SSD-17B</name>
    <dbReference type="NCBI Taxonomy" id="1033810"/>
    <lineage>
        <taxon>Bacteria</taxon>
        <taxon>Bacillati</taxon>
        <taxon>Mycoplasmatota</taxon>
        <taxon>Mollicutes</taxon>
        <taxon>Haloplasmatales</taxon>
        <taxon>Haloplasmataceae</taxon>
        <taxon>Haloplasma</taxon>
    </lineage>
</organism>
<evidence type="ECO:0000313" key="7">
    <source>
        <dbReference type="EMBL" id="ERJ13324.1"/>
    </source>
</evidence>
<keyword evidence="8" id="KW-1185">Reference proteome</keyword>
<feature type="transmembrane region" description="Helical" evidence="5">
    <location>
        <begin position="77"/>
        <end position="95"/>
    </location>
</feature>
<feature type="transmembrane region" description="Helical" evidence="5">
    <location>
        <begin position="222"/>
        <end position="241"/>
    </location>
</feature>
<feature type="transmembrane region" description="Helical" evidence="5">
    <location>
        <begin position="253"/>
        <end position="272"/>
    </location>
</feature>
<dbReference type="PANTHER" id="PTHR10846">
    <property type="entry name" value="SODIUM/POTASSIUM/CALCIUM EXCHANGER"/>
    <property type="match status" value="1"/>
</dbReference>
<gene>
    <name evidence="7" type="ORF">HLPCO_000953</name>
</gene>
<comment type="caution">
    <text evidence="7">The sequence shown here is derived from an EMBL/GenBank/DDBJ whole genome shotgun (WGS) entry which is preliminary data.</text>
</comment>
<dbReference type="GO" id="GO:0006874">
    <property type="term" value="P:intracellular calcium ion homeostasis"/>
    <property type="evidence" value="ECO:0007669"/>
    <property type="project" value="TreeGrafter"/>
</dbReference>
<dbReference type="InterPro" id="IPR004837">
    <property type="entry name" value="NaCa_Exmemb"/>
</dbReference>
<dbReference type="InParanoid" id="U2FQL6"/>
<comment type="subcellular location">
    <subcellularLocation>
        <location evidence="1">Membrane</location>
        <topology evidence="1">Multi-pass membrane protein</topology>
    </subcellularLocation>
</comment>
<evidence type="ECO:0000256" key="2">
    <source>
        <dbReference type="ARBA" id="ARBA00022692"/>
    </source>
</evidence>
<evidence type="ECO:0000256" key="3">
    <source>
        <dbReference type="ARBA" id="ARBA00022989"/>
    </source>
</evidence>
<reference evidence="7 8" key="1">
    <citation type="journal article" date="2011" name="J. Bacteriol.">
        <title>Genome sequence of Haloplasma contractile, an unusual contractile bacterium from a deep-sea anoxic brine lake.</title>
        <authorList>
            <person name="Antunes A."/>
            <person name="Alam I."/>
            <person name="El Dorry H."/>
            <person name="Siam R."/>
            <person name="Robertson A."/>
            <person name="Bajic V.B."/>
            <person name="Stingl U."/>
        </authorList>
    </citation>
    <scope>NUCLEOTIDE SEQUENCE [LARGE SCALE GENOMIC DNA]</scope>
    <source>
        <strain evidence="7 8">SSD-17B</strain>
    </source>
</reference>
<dbReference type="Pfam" id="PF01699">
    <property type="entry name" value="Na_Ca_ex"/>
    <property type="match status" value="2"/>
</dbReference>
<sequence length="335" mass="36896">MYILMYVVLASILVYASVRASNYIDLLDRKSNMSGALIGGVLLAATTSLPELITSLSSVALVGNPEMAFGNVFGSNIFNVLIIAVVDLIFIKHMFLNKVSRTNNKALLYSIFIFLVMLGAFIVARPLPFPYLNLIGINFGIVSAVVLVMYLLSVRLMASDLGEGNEEIDEEFVEEHSDLTLTQIILRFMFFAAILVLASIFVTHVTNIIANKYQLEGSFAGALFLAIATSLPEATAVLTLVKLRNYDVAIGNVIGSNIFNFAIISVVDFIYFKDNLYNMISFKGGNFELLFFGLANSIILLYALLRKKSLSLFTYALPSIIIIVNYVIYLYGSVS</sequence>
<dbReference type="AlphaFoldDB" id="U2FQL6"/>
<evidence type="ECO:0000313" key="8">
    <source>
        <dbReference type="Proteomes" id="UP000005707"/>
    </source>
</evidence>
<reference evidence="7 8" key="2">
    <citation type="journal article" date="2013" name="PLoS ONE">
        <title>INDIGO - INtegrated Data Warehouse of MIcrobial GenOmes with Examples from the Red Sea Extremophiles.</title>
        <authorList>
            <person name="Alam I."/>
            <person name="Antunes A."/>
            <person name="Kamau A.A."/>
            <person name="Ba Alawi W."/>
            <person name="Kalkatawi M."/>
            <person name="Stingl U."/>
            <person name="Bajic V.B."/>
        </authorList>
    </citation>
    <scope>NUCLEOTIDE SEQUENCE [LARGE SCALE GENOMIC DNA]</scope>
    <source>
        <strain evidence="7 8">SSD-17B</strain>
    </source>
</reference>
<protein>
    <submittedName>
        <fullName evidence="7">Na+-Ca2+ exchanger protein cation antiporter</fullName>
    </submittedName>
</protein>
<feature type="transmembrane region" description="Helical" evidence="5">
    <location>
        <begin position="188"/>
        <end position="210"/>
    </location>
</feature>
<evidence type="ECO:0000259" key="6">
    <source>
        <dbReference type="Pfam" id="PF01699"/>
    </source>
</evidence>
<dbReference type="GO" id="GO:0008273">
    <property type="term" value="F:calcium, potassium:sodium antiporter activity"/>
    <property type="evidence" value="ECO:0007669"/>
    <property type="project" value="TreeGrafter"/>
</dbReference>